<evidence type="ECO:0000313" key="9">
    <source>
        <dbReference type="EMBL" id="KAF5957772.1"/>
    </source>
</evidence>
<sequence>MSLAVADLFSGASKHHWLFSQSSSLSTLSPYSSMRLRSKRTSSGVECFGAFHIKPFLFSLLSPRGFCYIYIKKKMPVVQRKLLNHNKKIEEKTGKDYKKPIRKVRIIYSDPYATDSGSDDDESIYDNKNGLVRVKRIVREIVVSEEPNKLNAANSLQHCNERRIVGSKLGEKQKIRRSSSLYKGVRRRKWGKYAAEIRDPIRGKRIWLGTYNTAEEASNAYEKKKLEFESILLSERNKNLNSCVASPICHPCVSEEINGLYSHPSPSSVLDISTTSIVNGSGNFNKDEGGSLKFVDAPAYSIKEEEANTIQIAKGEQPISAFLEDQFVSPSIDQDFDLGFEENLLPTNDLEQKPNLEILQDPAVSPSMSRELDLAFENNSLYDDDQSVSPLICQDFNLGFEDLEQPPPIAEFLQEPSVSPSINGDLNSVFENNSLYGNDLGQFFNSLDNADMDMDFPVNSRGSRVSPGIRRVFPNHLPHNWRRLWEYSTTFMAGATEDPPIIADEITPRDDLTPTNMLGPETIATRRVLNFDSPSTSAHETMQAIMKQAKQNEQRLENMIAENERLRQDLALEVAKSKQAVRQDPEQPLRAGGRRPRA</sequence>
<evidence type="ECO:0000256" key="4">
    <source>
        <dbReference type="ARBA" id="ARBA00023163"/>
    </source>
</evidence>
<organism evidence="9 10">
    <name type="scientific">Camellia sinensis</name>
    <name type="common">Tea plant</name>
    <name type="synonym">Thea sinensis</name>
    <dbReference type="NCBI Taxonomy" id="4442"/>
    <lineage>
        <taxon>Eukaryota</taxon>
        <taxon>Viridiplantae</taxon>
        <taxon>Streptophyta</taxon>
        <taxon>Embryophyta</taxon>
        <taxon>Tracheophyta</taxon>
        <taxon>Spermatophyta</taxon>
        <taxon>Magnoliopsida</taxon>
        <taxon>eudicotyledons</taxon>
        <taxon>Gunneridae</taxon>
        <taxon>Pentapetalae</taxon>
        <taxon>asterids</taxon>
        <taxon>Ericales</taxon>
        <taxon>Theaceae</taxon>
        <taxon>Camellia</taxon>
    </lineage>
</organism>
<dbReference type="GO" id="GO:0003700">
    <property type="term" value="F:DNA-binding transcription factor activity"/>
    <property type="evidence" value="ECO:0007669"/>
    <property type="project" value="InterPro"/>
</dbReference>
<dbReference type="SUPFAM" id="SSF54171">
    <property type="entry name" value="DNA-binding domain"/>
    <property type="match status" value="1"/>
</dbReference>
<proteinExistence type="predicted"/>
<feature type="region of interest" description="Disordered" evidence="7">
    <location>
        <begin position="576"/>
        <end position="598"/>
    </location>
</feature>
<evidence type="ECO:0000313" key="10">
    <source>
        <dbReference type="Proteomes" id="UP000593564"/>
    </source>
</evidence>
<dbReference type="SMART" id="SM00380">
    <property type="entry name" value="AP2"/>
    <property type="match status" value="1"/>
</dbReference>
<accession>A0A7J7HY52</accession>
<feature type="coiled-coil region" evidence="6">
    <location>
        <begin position="539"/>
        <end position="576"/>
    </location>
</feature>
<evidence type="ECO:0000256" key="2">
    <source>
        <dbReference type="ARBA" id="ARBA00023015"/>
    </source>
</evidence>
<dbReference type="PANTHER" id="PTHR31194">
    <property type="entry name" value="SHN SHINE , DNA BINDING / TRANSCRIPTION FACTOR"/>
    <property type="match status" value="1"/>
</dbReference>
<dbReference type="Pfam" id="PF00847">
    <property type="entry name" value="AP2"/>
    <property type="match status" value="1"/>
</dbReference>
<evidence type="ECO:0000259" key="8">
    <source>
        <dbReference type="PROSITE" id="PS51032"/>
    </source>
</evidence>
<dbReference type="CDD" id="cd00018">
    <property type="entry name" value="AP2"/>
    <property type="match status" value="1"/>
</dbReference>
<dbReference type="PRINTS" id="PR00367">
    <property type="entry name" value="ETHRSPELEMNT"/>
</dbReference>
<evidence type="ECO:0000256" key="7">
    <source>
        <dbReference type="SAM" id="MobiDB-lite"/>
    </source>
</evidence>
<gene>
    <name evidence="9" type="ORF">HYC85_004997</name>
</gene>
<comment type="subcellular location">
    <subcellularLocation>
        <location evidence="1">Nucleus</location>
    </subcellularLocation>
</comment>
<name>A0A7J7HY52_CAMSI</name>
<keyword evidence="3" id="KW-0238">DNA-binding</keyword>
<keyword evidence="10" id="KW-1185">Reference proteome</keyword>
<comment type="caution">
    <text evidence="9">The sequence shown here is derived from an EMBL/GenBank/DDBJ whole genome shotgun (WGS) entry which is preliminary data.</text>
</comment>
<dbReference type="InterPro" id="IPR001471">
    <property type="entry name" value="AP2/ERF_dom"/>
</dbReference>
<dbReference type="EMBL" id="JACBKZ010000002">
    <property type="protein sequence ID" value="KAF5957772.1"/>
    <property type="molecule type" value="Genomic_DNA"/>
</dbReference>
<reference evidence="9 10" key="2">
    <citation type="submission" date="2020-07" db="EMBL/GenBank/DDBJ databases">
        <title>Genome assembly of wild tea tree DASZ reveals pedigree and selection history of tea varieties.</title>
        <authorList>
            <person name="Zhang W."/>
        </authorList>
    </citation>
    <scope>NUCLEOTIDE SEQUENCE [LARGE SCALE GENOMIC DNA]</scope>
    <source>
        <strain evidence="10">cv. G240</strain>
        <tissue evidence="9">Leaf</tissue>
    </source>
</reference>
<dbReference type="Gene3D" id="3.30.730.10">
    <property type="entry name" value="AP2/ERF domain"/>
    <property type="match status" value="1"/>
</dbReference>
<dbReference type="AlphaFoldDB" id="A0A7J7HY52"/>
<dbReference type="InterPro" id="IPR036955">
    <property type="entry name" value="AP2/ERF_dom_sf"/>
</dbReference>
<dbReference type="PROSITE" id="PS51032">
    <property type="entry name" value="AP2_ERF"/>
    <property type="match status" value="1"/>
</dbReference>
<dbReference type="InterPro" id="IPR016177">
    <property type="entry name" value="DNA-bd_dom_sf"/>
</dbReference>
<keyword evidence="5" id="KW-0539">Nucleus</keyword>
<feature type="domain" description="AP2/ERF" evidence="8">
    <location>
        <begin position="181"/>
        <end position="241"/>
    </location>
</feature>
<evidence type="ECO:0000256" key="5">
    <source>
        <dbReference type="ARBA" id="ARBA00023242"/>
    </source>
</evidence>
<dbReference type="Proteomes" id="UP000593564">
    <property type="component" value="Unassembled WGS sequence"/>
</dbReference>
<protein>
    <recommendedName>
        <fullName evidence="8">AP2/ERF domain-containing protein</fullName>
    </recommendedName>
</protein>
<keyword evidence="6" id="KW-0175">Coiled coil</keyword>
<keyword evidence="4" id="KW-0804">Transcription</keyword>
<dbReference type="GO" id="GO:0003677">
    <property type="term" value="F:DNA binding"/>
    <property type="evidence" value="ECO:0007669"/>
    <property type="project" value="UniProtKB-KW"/>
</dbReference>
<evidence type="ECO:0000256" key="3">
    <source>
        <dbReference type="ARBA" id="ARBA00023125"/>
    </source>
</evidence>
<evidence type="ECO:0000256" key="1">
    <source>
        <dbReference type="ARBA" id="ARBA00004123"/>
    </source>
</evidence>
<dbReference type="InterPro" id="IPR050913">
    <property type="entry name" value="AP2/ERF_ERF"/>
</dbReference>
<dbReference type="GO" id="GO:0005634">
    <property type="term" value="C:nucleus"/>
    <property type="evidence" value="ECO:0007669"/>
    <property type="project" value="UniProtKB-SubCell"/>
</dbReference>
<reference evidence="10" key="1">
    <citation type="journal article" date="2020" name="Nat. Commun.">
        <title>Genome assembly of wild tea tree DASZ reveals pedigree and selection history of tea varieties.</title>
        <authorList>
            <person name="Zhang W."/>
            <person name="Zhang Y."/>
            <person name="Qiu H."/>
            <person name="Guo Y."/>
            <person name="Wan H."/>
            <person name="Zhang X."/>
            <person name="Scossa F."/>
            <person name="Alseekh S."/>
            <person name="Zhang Q."/>
            <person name="Wang P."/>
            <person name="Xu L."/>
            <person name="Schmidt M.H."/>
            <person name="Jia X."/>
            <person name="Li D."/>
            <person name="Zhu A."/>
            <person name="Guo F."/>
            <person name="Chen W."/>
            <person name="Ni D."/>
            <person name="Usadel B."/>
            <person name="Fernie A.R."/>
            <person name="Wen W."/>
        </authorList>
    </citation>
    <scope>NUCLEOTIDE SEQUENCE [LARGE SCALE GENOMIC DNA]</scope>
    <source>
        <strain evidence="10">cv. G240</strain>
    </source>
</reference>
<dbReference type="PANTHER" id="PTHR31194:SF202">
    <property type="entry name" value="ETHYLENE-RESPONSIVE TRANSCRIPTION FACTOR ERF070"/>
    <property type="match status" value="1"/>
</dbReference>
<evidence type="ECO:0000256" key="6">
    <source>
        <dbReference type="SAM" id="Coils"/>
    </source>
</evidence>
<keyword evidence="2" id="KW-0805">Transcription regulation</keyword>